<sequence length="440" mass="46905">MAQIIPHYRFSPTDDNLTSEIRDFLGAFTTIITCAANTPSFAPQLASVLSHDRVVALVRACARRMPSIWPQLDAAIAKLETRPKDSLGIIEETFPSRSAYEEAPELSKLIPRLKKGLCVGITPFESFTNEVPGPGEPLSKAISAAYETLLFFGSEIAEAVRGMLSQREGPQGDYPLLVALERAATGSQSENTLRKDEFRNKAIACQAIVRFLSERASKSAPGDDWKTLWGGKERLKRIVRDAIPQVKAEIKSESGALMISVVVVSVAAMILGPSLCINDTNDGVDLNDPAAVSAQESQNEEVEEAMGELTGFAVGILEEAATAEEVPAWRSFGLWLLLLMSRCGSMLRASGCEHPRAARVLRAWGGLPTGTPGSHIAQAGGKQSSQGGSGHHQPPSSSSATARTEGVTAFATSASLAIIDASDVSGSDETIRALCDDLVQ</sequence>
<dbReference type="Proteomes" id="UP000012073">
    <property type="component" value="Unassembled WGS sequence"/>
</dbReference>
<dbReference type="OrthoDB" id="10374636at2759"/>
<organism evidence="2 3">
    <name type="scientific">Chondrus crispus</name>
    <name type="common">Carrageen Irish moss</name>
    <name type="synonym">Polymorpha crispa</name>
    <dbReference type="NCBI Taxonomy" id="2769"/>
    <lineage>
        <taxon>Eukaryota</taxon>
        <taxon>Rhodophyta</taxon>
        <taxon>Florideophyceae</taxon>
        <taxon>Rhodymeniophycidae</taxon>
        <taxon>Gigartinales</taxon>
        <taxon>Gigartinaceae</taxon>
        <taxon>Chondrus</taxon>
    </lineage>
</organism>
<dbReference type="AlphaFoldDB" id="R7QTV2"/>
<protein>
    <submittedName>
        <fullName evidence="2">Uncharacterized protein</fullName>
    </submittedName>
</protein>
<name>R7QTV2_CHOCR</name>
<dbReference type="EMBL" id="HG002310">
    <property type="protein sequence ID" value="CDF41133.1"/>
    <property type="molecule type" value="Genomic_DNA"/>
</dbReference>
<feature type="compositionally biased region" description="Low complexity" evidence="1">
    <location>
        <begin position="377"/>
        <end position="399"/>
    </location>
</feature>
<evidence type="ECO:0000313" key="3">
    <source>
        <dbReference type="Proteomes" id="UP000012073"/>
    </source>
</evidence>
<keyword evidence="3" id="KW-1185">Reference proteome</keyword>
<proteinExistence type="predicted"/>
<gene>
    <name evidence="2" type="ORF">CHC_T00007687001</name>
</gene>
<evidence type="ECO:0000256" key="1">
    <source>
        <dbReference type="SAM" id="MobiDB-lite"/>
    </source>
</evidence>
<feature type="region of interest" description="Disordered" evidence="1">
    <location>
        <begin position="371"/>
        <end position="404"/>
    </location>
</feature>
<dbReference type="KEGG" id="ccp:CHC_T00007687001"/>
<accession>R7QTV2</accession>
<dbReference type="Gramene" id="CDF41133">
    <property type="protein sequence ID" value="CDF41133"/>
    <property type="gene ID" value="CHC_T00007687001"/>
</dbReference>
<dbReference type="GeneID" id="17319144"/>
<reference evidence="3" key="1">
    <citation type="journal article" date="2013" name="Proc. Natl. Acad. Sci. U.S.A.">
        <title>Genome structure and metabolic features in the red seaweed Chondrus crispus shed light on evolution of the Archaeplastida.</title>
        <authorList>
            <person name="Collen J."/>
            <person name="Porcel B."/>
            <person name="Carre W."/>
            <person name="Ball S.G."/>
            <person name="Chaparro C."/>
            <person name="Tonon T."/>
            <person name="Barbeyron T."/>
            <person name="Michel G."/>
            <person name="Noel B."/>
            <person name="Valentin K."/>
            <person name="Elias M."/>
            <person name="Artiguenave F."/>
            <person name="Arun A."/>
            <person name="Aury J.M."/>
            <person name="Barbosa-Neto J.F."/>
            <person name="Bothwell J.H."/>
            <person name="Bouget F.Y."/>
            <person name="Brillet L."/>
            <person name="Cabello-Hurtado F."/>
            <person name="Capella-Gutierrez S."/>
            <person name="Charrier B."/>
            <person name="Cladiere L."/>
            <person name="Cock J.M."/>
            <person name="Coelho S.M."/>
            <person name="Colleoni C."/>
            <person name="Czjzek M."/>
            <person name="Da Silva C."/>
            <person name="Delage L."/>
            <person name="Denoeud F."/>
            <person name="Deschamps P."/>
            <person name="Dittami S.M."/>
            <person name="Gabaldon T."/>
            <person name="Gachon C.M."/>
            <person name="Groisillier A."/>
            <person name="Herve C."/>
            <person name="Jabbari K."/>
            <person name="Katinka M."/>
            <person name="Kloareg B."/>
            <person name="Kowalczyk N."/>
            <person name="Labadie K."/>
            <person name="Leblanc C."/>
            <person name="Lopez P.J."/>
            <person name="McLachlan D.H."/>
            <person name="Meslet-Cladiere L."/>
            <person name="Moustafa A."/>
            <person name="Nehr Z."/>
            <person name="Nyvall Collen P."/>
            <person name="Panaud O."/>
            <person name="Partensky F."/>
            <person name="Poulain J."/>
            <person name="Rensing S.A."/>
            <person name="Rousvoal S."/>
            <person name="Samson G."/>
            <person name="Symeonidi A."/>
            <person name="Weissenbach J."/>
            <person name="Zambounis A."/>
            <person name="Wincker P."/>
            <person name="Boyen C."/>
        </authorList>
    </citation>
    <scope>NUCLEOTIDE SEQUENCE [LARGE SCALE GENOMIC DNA]</scope>
    <source>
        <strain evidence="3">cv. Stackhouse</strain>
    </source>
</reference>
<evidence type="ECO:0000313" key="2">
    <source>
        <dbReference type="EMBL" id="CDF41133.1"/>
    </source>
</evidence>
<dbReference type="RefSeq" id="XP_005711427.1">
    <property type="nucleotide sequence ID" value="XM_005711370.1"/>
</dbReference>